<protein>
    <recommendedName>
        <fullName evidence="9">8-amino-7-oxononanoate synthase</fullName>
        <shortName evidence="9">AONS</shortName>
        <ecNumber evidence="9">2.3.1.47</ecNumber>
    </recommendedName>
    <alternativeName>
        <fullName evidence="9">7-keto-8-amino-pelargonic acid synthase</fullName>
        <shortName evidence="9">7-KAP synthase</shortName>
        <shortName evidence="9">KAPA synthase</shortName>
    </alternativeName>
    <alternativeName>
        <fullName evidence="9">8-amino-7-ketopelargonate synthase</fullName>
    </alternativeName>
</protein>
<dbReference type="PANTHER" id="PTHR13693:SF100">
    <property type="entry name" value="8-AMINO-7-OXONONANOATE SYNTHASE"/>
    <property type="match status" value="1"/>
</dbReference>
<evidence type="ECO:0000313" key="13">
    <source>
        <dbReference type="EMBL" id="BBA36525.1"/>
    </source>
</evidence>
<feature type="binding site" evidence="9">
    <location>
        <position position="206"/>
    </location>
    <ligand>
        <name>pyridoxal 5'-phosphate</name>
        <dbReference type="ChEBI" id="CHEBI:597326"/>
    </ligand>
</feature>
<name>A0A250KY32_9GAMM</name>
<dbReference type="InterPro" id="IPR015422">
    <property type="entry name" value="PyrdxlP-dep_Trfase_small"/>
</dbReference>
<keyword evidence="5 9" id="KW-0808">Transferase</keyword>
<feature type="binding site" evidence="9">
    <location>
        <position position="352"/>
    </location>
    <ligand>
        <name>substrate</name>
    </ligand>
</feature>
<dbReference type="AlphaFoldDB" id="A0A250KY32"/>
<accession>A0A250KY32</accession>
<dbReference type="Proteomes" id="UP000266313">
    <property type="component" value="Chromosome"/>
</dbReference>
<dbReference type="GO" id="GO:0009102">
    <property type="term" value="P:biotin biosynthetic process"/>
    <property type="evidence" value="ECO:0007669"/>
    <property type="project" value="UniProtKB-UniRule"/>
</dbReference>
<keyword evidence="7 9" id="KW-0663">Pyridoxal phosphate</keyword>
<dbReference type="InterPro" id="IPR015424">
    <property type="entry name" value="PyrdxlP-dep_Trfase"/>
</dbReference>
<comment type="catalytic activity">
    <reaction evidence="8 9">
        <text>6-carboxyhexanoyl-[ACP] + L-alanine + H(+) = (8S)-8-amino-7-oxononanoate + holo-[ACP] + CO2</text>
        <dbReference type="Rhea" id="RHEA:42288"/>
        <dbReference type="Rhea" id="RHEA-COMP:9685"/>
        <dbReference type="Rhea" id="RHEA-COMP:9955"/>
        <dbReference type="ChEBI" id="CHEBI:15378"/>
        <dbReference type="ChEBI" id="CHEBI:16526"/>
        <dbReference type="ChEBI" id="CHEBI:57972"/>
        <dbReference type="ChEBI" id="CHEBI:64479"/>
        <dbReference type="ChEBI" id="CHEBI:78846"/>
        <dbReference type="ChEBI" id="CHEBI:149468"/>
        <dbReference type="EC" id="2.3.1.47"/>
    </reaction>
</comment>
<dbReference type="Gene3D" id="3.40.640.10">
    <property type="entry name" value="Type I PLP-dependent aspartate aminotransferase-like (Major domain)"/>
    <property type="match status" value="1"/>
</dbReference>
<dbReference type="OrthoDB" id="9807157at2"/>
<dbReference type="PANTHER" id="PTHR13693">
    <property type="entry name" value="CLASS II AMINOTRANSFERASE/8-AMINO-7-OXONONANOATE SYNTHASE"/>
    <property type="match status" value="1"/>
</dbReference>
<evidence type="ECO:0000313" key="14">
    <source>
        <dbReference type="Proteomes" id="UP000266313"/>
    </source>
</evidence>
<reference evidence="13 14" key="1">
    <citation type="submission" date="2016-12" db="EMBL/GenBank/DDBJ databases">
        <title>Genome sequencing of Methylocaldum marinum.</title>
        <authorList>
            <person name="Takeuchi M."/>
            <person name="Kamagata Y."/>
            <person name="Hiraoka S."/>
            <person name="Oshima K."/>
            <person name="Hattori M."/>
            <person name="Iwasaki W."/>
        </authorList>
    </citation>
    <scope>NUCLEOTIDE SEQUENCE [LARGE SCALE GENOMIC DNA]</scope>
    <source>
        <strain evidence="13 14">S8</strain>
    </source>
</reference>
<evidence type="ECO:0000259" key="12">
    <source>
        <dbReference type="Pfam" id="PF00155"/>
    </source>
</evidence>
<dbReference type="HAMAP" id="MF_01693">
    <property type="entry name" value="BioF_aminotrans_2"/>
    <property type="match status" value="1"/>
</dbReference>
<comment type="subunit">
    <text evidence="4 9">Homodimer.</text>
</comment>
<dbReference type="InterPro" id="IPR001917">
    <property type="entry name" value="Aminotrans_II_pyridoxalP_BS"/>
</dbReference>
<evidence type="ECO:0000256" key="3">
    <source>
        <dbReference type="ARBA" id="ARBA00010008"/>
    </source>
</evidence>
<evidence type="ECO:0000256" key="9">
    <source>
        <dbReference type="HAMAP-Rule" id="MF_01693"/>
    </source>
</evidence>
<evidence type="ECO:0000256" key="2">
    <source>
        <dbReference type="ARBA" id="ARBA00004746"/>
    </source>
</evidence>
<feature type="modified residue" description="N6-(pyridoxal phosphate)lysine" evidence="9 10">
    <location>
        <position position="238"/>
    </location>
</feature>
<dbReference type="CDD" id="cd06454">
    <property type="entry name" value="KBL_like"/>
    <property type="match status" value="1"/>
</dbReference>
<evidence type="ECO:0000256" key="11">
    <source>
        <dbReference type="SAM" id="MobiDB-lite"/>
    </source>
</evidence>
<keyword evidence="14" id="KW-1185">Reference proteome</keyword>
<evidence type="ECO:0000256" key="10">
    <source>
        <dbReference type="PIRSR" id="PIRSR604723-51"/>
    </source>
</evidence>
<feature type="domain" description="Aminotransferase class I/classII large" evidence="12">
    <location>
        <begin position="40"/>
        <end position="380"/>
    </location>
</feature>
<dbReference type="InterPro" id="IPR004723">
    <property type="entry name" value="AONS_Archaea/Proteobacteria"/>
</dbReference>
<gene>
    <name evidence="9" type="primary">bioF</name>
    <name evidence="13" type="ORF">sS8_4595</name>
</gene>
<comment type="function">
    <text evidence="9">Catalyzes the decarboxylative condensation of pimeloyl-[acyl-carrier protein] and L-alanine to produce 8-amino-7-oxononanoate (AON), [acyl-carrier protein], and carbon dioxide.</text>
</comment>
<keyword evidence="6 9" id="KW-0093">Biotin biosynthesis</keyword>
<comment type="pathway">
    <text evidence="2 9">Cofactor biosynthesis; biotin biosynthesis.</text>
</comment>
<dbReference type="Pfam" id="PF00155">
    <property type="entry name" value="Aminotran_1_2"/>
    <property type="match status" value="1"/>
</dbReference>
<dbReference type="InterPro" id="IPR015421">
    <property type="entry name" value="PyrdxlP-dep_Trfase_major"/>
</dbReference>
<dbReference type="GO" id="GO:0008710">
    <property type="term" value="F:8-amino-7-oxononanoate synthase activity"/>
    <property type="evidence" value="ECO:0007669"/>
    <property type="project" value="UniProtKB-UniRule"/>
</dbReference>
<dbReference type="InterPro" id="IPR022834">
    <property type="entry name" value="AONS_Proteobacteria"/>
</dbReference>
<feature type="binding site" evidence="9">
    <location>
        <position position="132"/>
    </location>
    <ligand>
        <name>substrate</name>
    </ligand>
</feature>
<dbReference type="NCBIfam" id="TIGR00858">
    <property type="entry name" value="bioF"/>
    <property type="match status" value="1"/>
</dbReference>
<sequence length="411" mass="43974">MWRNWLHGQLDEIEKQGLYRRRKVVEGPQGPEVNAEGRRLVNFCSNDYLGLANHPVVAYAFRQAIGRYGAGAGAAHLVCGHTRAHHALEEELAEFTGRERALLFSTGYMANLGVISALTGRGDEVFEDRLNHASLLDAALLAGARLKRYPHCDSAALKRELDVSGGKRRLIASDGVFSMDGDLAPLPALAASAMQRGALLMIDDAHGLGVIGEGGRGSSALFGLAQDDVPVLVGTLGKAFGTFGAFVAGSADLIEFLIQRARTYVYTTALPPAVAEATRASLRLVREEPWRRDRVSFLVQRFRTGAARIGLQLLESDTPIQPVVVGDNRSAVRASEVLLAAGFLVAAIRPPTVPVGTARLRFTFTARHTEAQVDGLLEALDGLPPEISGRDRLENRSASTGTPPISAGVSG</sequence>
<evidence type="ECO:0000256" key="5">
    <source>
        <dbReference type="ARBA" id="ARBA00022679"/>
    </source>
</evidence>
<evidence type="ECO:0000256" key="1">
    <source>
        <dbReference type="ARBA" id="ARBA00001933"/>
    </source>
</evidence>
<dbReference type="InterPro" id="IPR050087">
    <property type="entry name" value="AON_synthase_class-II"/>
</dbReference>
<feature type="binding site" evidence="9">
    <location>
        <begin position="107"/>
        <end position="108"/>
    </location>
    <ligand>
        <name>pyridoxal 5'-phosphate</name>
        <dbReference type="ChEBI" id="CHEBI:597326"/>
    </ligand>
</feature>
<dbReference type="SUPFAM" id="SSF53383">
    <property type="entry name" value="PLP-dependent transferases"/>
    <property type="match status" value="1"/>
</dbReference>
<comment type="cofactor">
    <cofactor evidence="1 9 10">
        <name>pyridoxal 5'-phosphate</name>
        <dbReference type="ChEBI" id="CHEBI:597326"/>
    </cofactor>
</comment>
<dbReference type="KEGG" id="mmai:sS8_4595"/>
<dbReference type="Gene3D" id="3.90.1150.10">
    <property type="entry name" value="Aspartate Aminotransferase, domain 1"/>
    <property type="match status" value="1"/>
</dbReference>
<proteinExistence type="inferred from homology"/>
<evidence type="ECO:0000256" key="8">
    <source>
        <dbReference type="ARBA" id="ARBA00047715"/>
    </source>
</evidence>
<dbReference type="EMBL" id="AP017928">
    <property type="protein sequence ID" value="BBA36525.1"/>
    <property type="molecule type" value="Genomic_DNA"/>
</dbReference>
<evidence type="ECO:0000256" key="7">
    <source>
        <dbReference type="ARBA" id="ARBA00022898"/>
    </source>
</evidence>
<feature type="binding site" evidence="9">
    <location>
        <position position="20"/>
    </location>
    <ligand>
        <name>substrate</name>
    </ligand>
</feature>
<dbReference type="GO" id="GO:0030170">
    <property type="term" value="F:pyridoxal phosphate binding"/>
    <property type="evidence" value="ECO:0007669"/>
    <property type="project" value="UniProtKB-UniRule"/>
</dbReference>
<dbReference type="EC" id="2.3.1.47" evidence="9"/>
<evidence type="ECO:0000256" key="6">
    <source>
        <dbReference type="ARBA" id="ARBA00022756"/>
    </source>
</evidence>
<comment type="similarity">
    <text evidence="3 9">Belongs to the class-II pyridoxal-phosphate-dependent aminotransferase family. BioF subfamily.</text>
</comment>
<evidence type="ECO:0000256" key="4">
    <source>
        <dbReference type="ARBA" id="ARBA00011738"/>
    </source>
</evidence>
<dbReference type="RefSeq" id="WP_119631678.1">
    <property type="nucleotide sequence ID" value="NZ_AP017928.1"/>
</dbReference>
<feature type="region of interest" description="Disordered" evidence="11">
    <location>
        <begin position="388"/>
        <end position="411"/>
    </location>
</feature>
<dbReference type="PROSITE" id="PS00599">
    <property type="entry name" value="AA_TRANSFER_CLASS_2"/>
    <property type="match status" value="1"/>
</dbReference>
<dbReference type="UniPathway" id="UPA00078"/>
<organism evidence="13 14">
    <name type="scientific">Methylocaldum marinum</name>
    <dbReference type="NCBI Taxonomy" id="1432792"/>
    <lineage>
        <taxon>Bacteria</taxon>
        <taxon>Pseudomonadati</taxon>
        <taxon>Pseudomonadota</taxon>
        <taxon>Gammaproteobacteria</taxon>
        <taxon>Methylococcales</taxon>
        <taxon>Methylococcaceae</taxon>
        <taxon>Methylocaldum</taxon>
    </lineage>
</organism>
<feature type="binding site" evidence="9">
    <location>
        <position position="178"/>
    </location>
    <ligand>
        <name>pyridoxal 5'-phosphate</name>
        <dbReference type="ChEBI" id="CHEBI:597326"/>
    </ligand>
</feature>
<feature type="binding site" evidence="9">
    <location>
        <position position="235"/>
    </location>
    <ligand>
        <name>pyridoxal 5'-phosphate</name>
        <dbReference type="ChEBI" id="CHEBI:597326"/>
    </ligand>
</feature>
<dbReference type="InterPro" id="IPR004839">
    <property type="entry name" value="Aminotransferase_I/II_large"/>
</dbReference>